<dbReference type="AlphaFoldDB" id="A0A438LYK0"/>
<comment type="caution">
    <text evidence="1">The sequence shown here is derived from an EMBL/GenBank/DDBJ whole genome shotgun (WGS) entry which is preliminary data.</text>
</comment>
<dbReference type="Proteomes" id="UP000284824">
    <property type="component" value="Unassembled WGS sequence"/>
</dbReference>
<dbReference type="EMBL" id="SAUN01000001">
    <property type="protein sequence ID" value="RVX38541.1"/>
    <property type="molecule type" value="Genomic_DNA"/>
</dbReference>
<gene>
    <name evidence="1" type="ORF">EDD27_0857</name>
</gene>
<keyword evidence="2" id="KW-1185">Reference proteome</keyword>
<evidence type="ECO:0000313" key="2">
    <source>
        <dbReference type="Proteomes" id="UP000284824"/>
    </source>
</evidence>
<proteinExistence type="predicted"/>
<reference evidence="1 2" key="1">
    <citation type="submission" date="2019-01" db="EMBL/GenBank/DDBJ databases">
        <title>Sequencing the genomes of 1000 actinobacteria strains.</title>
        <authorList>
            <person name="Klenk H.-P."/>
        </authorList>
    </citation>
    <scope>NUCLEOTIDE SEQUENCE [LARGE SCALE GENOMIC DNA]</scope>
    <source>
        <strain evidence="1 2">DSM 43925</strain>
    </source>
</reference>
<organism evidence="1 2">
    <name type="scientific">Nonomuraea polychroma</name>
    <dbReference type="NCBI Taxonomy" id="46176"/>
    <lineage>
        <taxon>Bacteria</taxon>
        <taxon>Bacillati</taxon>
        <taxon>Actinomycetota</taxon>
        <taxon>Actinomycetes</taxon>
        <taxon>Streptosporangiales</taxon>
        <taxon>Streptosporangiaceae</taxon>
        <taxon>Nonomuraea</taxon>
    </lineage>
</organism>
<protein>
    <submittedName>
        <fullName evidence="1">Uncharacterized protein</fullName>
    </submittedName>
</protein>
<evidence type="ECO:0000313" key="1">
    <source>
        <dbReference type="EMBL" id="RVX38541.1"/>
    </source>
</evidence>
<name>A0A438LYK0_9ACTN</name>
<accession>A0A438LYK0</accession>
<sequence>MPNQAVKAETAFTKPDMARFGGWRDRCAKEAGEYDERVDRTHHPGYTPATETRRLIAHGLPKVLPETLGGRHRFSPLSLYVGDRLAAAAFARLDEVGLFWLDVWVLSHSRAGRWTLRDGISTAAGPDDDLLAPAAATPHGHGRADGTTRSNINAERWFPWPAKWVAYGALRLSSEVGAVRFEGRHITVPEHGLQVLAWSPSRKKETNVELLDQRGEPISTLPLM</sequence>